<organism evidence="1 2">
    <name type="scientific">Actinomyces urogenitalis</name>
    <dbReference type="NCBI Taxonomy" id="103621"/>
    <lineage>
        <taxon>Bacteria</taxon>
        <taxon>Bacillati</taxon>
        <taxon>Actinomycetota</taxon>
        <taxon>Actinomycetes</taxon>
        <taxon>Actinomycetales</taxon>
        <taxon>Actinomycetaceae</taxon>
        <taxon>Actinomyces</taxon>
    </lineage>
</organism>
<reference evidence="1 2" key="1">
    <citation type="submission" date="2017-12" db="EMBL/GenBank/DDBJ databases">
        <title>Phylogenetic diversity of female urinary microbiome.</title>
        <authorList>
            <person name="Thomas-White K."/>
            <person name="Wolfe A.J."/>
        </authorList>
    </citation>
    <scope>NUCLEOTIDE SEQUENCE [LARGE SCALE GENOMIC DNA]</scope>
    <source>
        <strain evidence="1 2">UMB0319</strain>
    </source>
</reference>
<comment type="caution">
    <text evidence="1">The sequence shown here is derived from an EMBL/GenBank/DDBJ whole genome shotgun (WGS) entry which is preliminary data.</text>
</comment>
<dbReference type="RefSeq" id="WP_006549251.1">
    <property type="nucleotide sequence ID" value="NZ_CP136961.1"/>
</dbReference>
<dbReference type="NCBIfam" id="TIGR02384">
    <property type="entry name" value="RelB_DinJ"/>
    <property type="match status" value="1"/>
</dbReference>
<dbReference type="AlphaFoldDB" id="A0A2I1KRJ9"/>
<name>A0A2I1KRJ9_9ACTO</name>
<dbReference type="Pfam" id="PF04221">
    <property type="entry name" value="RelB"/>
    <property type="match status" value="1"/>
</dbReference>
<dbReference type="GO" id="GO:0006355">
    <property type="term" value="P:regulation of DNA-templated transcription"/>
    <property type="evidence" value="ECO:0007669"/>
    <property type="project" value="InterPro"/>
</dbReference>
<gene>
    <name evidence="1" type="ORF">CYJ26_08495</name>
</gene>
<evidence type="ECO:0000313" key="1">
    <source>
        <dbReference type="EMBL" id="PKY98256.1"/>
    </source>
</evidence>
<dbReference type="InterPro" id="IPR007337">
    <property type="entry name" value="RelB/DinJ"/>
</dbReference>
<protein>
    <submittedName>
        <fullName evidence="1">Type II toxin-antitoxin system antitoxin, RelB/DinJ family</fullName>
    </submittedName>
</protein>
<accession>A0A2I1KRJ9</accession>
<proteinExistence type="predicted"/>
<dbReference type="Proteomes" id="UP000234778">
    <property type="component" value="Unassembled WGS sequence"/>
</dbReference>
<dbReference type="GeneID" id="81708971"/>
<dbReference type="Gene3D" id="1.10.1220.10">
    <property type="entry name" value="Met repressor-like"/>
    <property type="match status" value="1"/>
</dbReference>
<evidence type="ECO:0000313" key="2">
    <source>
        <dbReference type="Proteomes" id="UP000234778"/>
    </source>
</evidence>
<dbReference type="InterPro" id="IPR013321">
    <property type="entry name" value="Arc_rbn_hlx_hlx"/>
</dbReference>
<dbReference type="EMBL" id="PKHA01000009">
    <property type="protein sequence ID" value="PKY98256.1"/>
    <property type="molecule type" value="Genomic_DNA"/>
</dbReference>
<sequence>MTTHTVNVNFKVDPDLKAQVEEVVREMGLTMTTALTVYMRKIAMERRIPFEITADPFYHPANIAHLEHLKTELDAGRLPLSDHALIEE</sequence>